<organism evidence="2 3">
    <name type="scientific">Frigoriglobus tundricola</name>
    <dbReference type="NCBI Taxonomy" id="2774151"/>
    <lineage>
        <taxon>Bacteria</taxon>
        <taxon>Pseudomonadati</taxon>
        <taxon>Planctomycetota</taxon>
        <taxon>Planctomycetia</taxon>
        <taxon>Gemmatales</taxon>
        <taxon>Gemmataceae</taxon>
        <taxon>Frigoriglobus</taxon>
    </lineage>
</organism>
<evidence type="ECO:0000313" key="2">
    <source>
        <dbReference type="EMBL" id="QJW99783.1"/>
    </source>
</evidence>
<sequence length="44" mass="4268">MRSALTKGSRGAGPNDPDNSVPARGYAVRGAVPAVGAGNTGSVQ</sequence>
<dbReference type="KEGG" id="ftj:FTUN_7406"/>
<reference evidence="3" key="1">
    <citation type="submission" date="2020-05" db="EMBL/GenBank/DDBJ databases">
        <title>Frigoriglobus tundricola gen. nov., sp. nov., a psychrotolerant cellulolytic planctomycete of the family Gemmataceae with two divergent copies of 16S rRNA gene.</title>
        <authorList>
            <person name="Kulichevskaya I.S."/>
            <person name="Ivanova A.A."/>
            <person name="Naumoff D.G."/>
            <person name="Beletsky A.V."/>
            <person name="Rijpstra W.I.C."/>
            <person name="Sinninghe Damste J.S."/>
            <person name="Mardanov A.V."/>
            <person name="Ravin N.V."/>
            <person name="Dedysh S.N."/>
        </authorList>
    </citation>
    <scope>NUCLEOTIDE SEQUENCE [LARGE SCALE GENOMIC DNA]</scope>
    <source>
        <strain evidence="3">PL17</strain>
    </source>
</reference>
<evidence type="ECO:0000256" key="1">
    <source>
        <dbReference type="SAM" id="MobiDB-lite"/>
    </source>
</evidence>
<gene>
    <name evidence="2" type="ORF">FTUN_7406</name>
</gene>
<name>A0A6M5Z2N3_9BACT</name>
<evidence type="ECO:0000313" key="3">
    <source>
        <dbReference type="Proteomes" id="UP000503447"/>
    </source>
</evidence>
<feature type="region of interest" description="Disordered" evidence="1">
    <location>
        <begin position="1"/>
        <end position="26"/>
    </location>
</feature>
<protein>
    <submittedName>
        <fullName evidence="2">Uncharacterized protein</fullName>
    </submittedName>
</protein>
<dbReference type="Proteomes" id="UP000503447">
    <property type="component" value="Chromosome"/>
</dbReference>
<dbReference type="EMBL" id="CP053452">
    <property type="protein sequence ID" value="QJW99783.1"/>
    <property type="molecule type" value="Genomic_DNA"/>
</dbReference>
<proteinExistence type="predicted"/>
<keyword evidence="3" id="KW-1185">Reference proteome</keyword>
<accession>A0A6M5Z2N3</accession>
<dbReference type="AlphaFoldDB" id="A0A6M5Z2N3"/>